<keyword evidence="5" id="KW-1185">Reference proteome</keyword>
<dbReference type="PANTHER" id="PTHR34295">
    <property type="entry name" value="BIOTIN TRANSPORTER BIOY"/>
    <property type="match status" value="1"/>
</dbReference>
<evidence type="ECO:0000256" key="3">
    <source>
        <dbReference type="SAM" id="Phobius"/>
    </source>
</evidence>
<keyword evidence="2" id="KW-0813">Transport</keyword>
<dbReference type="GO" id="GO:0015225">
    <property type="term" value="F:biotin transmembrane transporter activity"/>
    <property type="evidence" value="ECO:0007669"/>
    <property type="project" value="UniProtKB-UniRule"/>
</dbReference>
<feature type="transmembrane region" description="Helical" evidence="3">
    <location>
        <begin position="134"/>
        <end position="160"/>
    </location>
</feature>
<keyword evidence="3" id="KW-0812">Transmembrane</keyword>
<dbReference type="GO" id="GO:0005886">
    <property type="term" value="C:plasma membrane"/>
    <property type="evidence" value="ECO:0007669"/>
    <property type="project" value="UniProtKB-SubCell"/>
</dbReference>
<feature type="transmembrane region" description="Helical" evidence="3">
    <location>
        <begin position="105"/>
        <end position="122"/>
    </location>
</feature>
<comment type="subcellular location">
    <subcellularLocation>
        <location evidence="2">Cell membrane</location>
        <topology evidence="2">Multi-pass membrane protein</topology>
    </subcellularLocation>
</comment>
<feature type="transmembrane region" description="Helical" evidence="3">
    <location>
        <begin position="26"/>
        <end position="45"/>
    </location>
</feature>
<dbReference type="Pfam" id="PF02632">
    <property type="entry name" value="BioY"/>
    <property type="match status" value="1"/>
</dbReference>
<dbReference type="AlphaFoldDB" id="A0A413RLC4"/>
<dbReference type="PANTHER" id="PTHR34295:SF1">
    <property type="entry name" value="BIOTIN TRANSPORTER BIOY"/>
    <property type="match status" value="1"/>
</dbReference>
<keyword evidence="2" id="KW-1003">Cell membrane</keyword>
<dbReference type="Proteomes" id="UP000283374">
    <property type="component" value="Unassembled WGS sequence"/>
</dbReference>
<dbReference type="EMBL" id="QWKP01000195">
    <property type="protein sequence ID" value="RHA40504.1"/>
    <property type="molecule type" value="Genomic_DNA"/>
</dbReference>
<protein>
    <recommendedName>
        <fullName evidence="2">Biotin transporter</fullName>
    </recommendedName>
</protein>
<reference evidence="4 5" key="1">
    <citation type="submission" date="2018-08" db="EMBL/GenBank/DDBJ databases">
        <title>Cellulomonas rhizosphaerae sp. nov., a novel actinomycete isolated from soil.</title>
        <authorList>
            <person name="Tian Y."/>
        </authorList>
    </citation>
    <scope>NUCLEOTIDE SEQUENCE [LARGE SCALE GENOMIC DNA]</scope>
    <source>
        <strain evidence="4 5">NEAU-TCZ24</strain>
    </source>
</reference>
<dbReference type="Gene3D" id="1.10.1760.20">
    <property type="match status" value="1"/>
</dbReference>
<feature type="transmembrane region" description="Helical" evidence="3">
    <location>
        <begin position="76"/>
        <end position="99"/>
    </location>
</feature>
<sequence>MTDITKDAADALPAPAVSRSSVTTDIALISTFAAFIAVCAILPGIPTGSGVPITLQTFAVILAGLVLGWRRGALAVLLYLAVGLAGVPIFAEATGGLGVLSKPSAGYLLAFPFGAALAGVLATPAARAVGYARWTVLFSAGVFGSLLTIHVGGIIGLMVKLDLDLGAAVAIDVVYLPGDIIKNAAAAAVAFTLFRAYPDLLRNRR</sequence>
<dbReference type="RefSeq" id="WP_118767325.1">
    <property type="nucleotide sequence ID" value="NZ_QWKP01000195.1"/>
</dbReference>
<proteinExistence type="inferred from homology"/>
<gene>
    <name evidence="4" type="ORF">D1825_10245</name>
</gene>
<dbReference type="OrthoDB" id="9803495at2"/>
<evidence type="ECO:0000313" key="4">
    <source>
        <dbReference type="EMBL" id="RHA40504.1"/>
    </source>
</evidence>
<evidence type="ECO:0000256" key="1">
    <source>
        <dbReference type="ARBA" id="ARBA00010692"/>
    </source>
</evidence>
<dbReference type="InterPro" id="IPR003784">
    <property type="entry name" value="BioY"/>
</dbReference>
<accession>A0A413RLC4</accession>
<keyword evidence="2 3" id="KW-0472">Membrane</keyword>
<keyword evidence="3" id="KW-1133">Transmembrane helix</keyword>
<name>A0A413RLC4_9CELL</name>
<feature type="transmembrane region" description="Helical" evidence="3">
    <location>
        <begin position="180"/>
        <end position="197"/>
    </location>
</feature>
<comment type="caution">
    <text evidence="4">The sequence shown here is derived from an EMBL/GenBank/DDBJ whole genome shotgun (WGS) entry which is preliminary data.</text>
</comment>
<dbReference type="PIRSF" id="PIRSF016661">
    <property type="entry name" value="BioY"/>
    <property type="match status" value="1"/>
</dbReference>
<organism evidence="4 5">
    <name type="scientific">Cellulomonas rhizosphaerae</name>
    <dbReference type="NCBI Taxonomy" id="2293719"/>
    <lineage>
        <taxon>Bacteria</taxon>
        <taxon>Bacillati</taxon>
        <taxon>Actinomycetota</taxon>
        <taxon>Actinomycetes</taxon>
        <taxon>Micrococcales</taxon>
        <taxon>Cellulomonadaceae</taxon>
        <taxon>Cellulomonas</taxon>
    </lineage>
</organism>
<comment type="similarity">
    <text evidence="1 2">Belongs to the BioY family.</text>
</comment>
<evidence type="ECO:0000313" key="5">
    <source>
        <dbReference type="Proteomes" id="UP000283374"/>
    </source>
</evidence>
<feature type="transmembrane region" description="Helical" evidence="3">
    <location>
        <begin position="51"/>
        <end position="69"/>
    </location>
</feature>
<evidence type="ECO:0000256" key="2">
    <source>
        <dbReference type="PIRNR" id="PIRNR016661"/>
    </source>
</evidence>